<organism evidence="3 4">
    <name type="scientific">Apium graveolens</name>
    <name type="common">Celery</name>
    <dbReference type="NCBI Taxonomy" id="4045"/>
    <lineage>
        <taxon>Eukaryota</taxon>
        <taxon>Viridiplantae</taxon>
        <taxon>Streptophyta</taxon>
        <taxon>Embryophyta</taxon>
        <taxon>Tracheophyta</taxon>
        <taxon>Spermatophyta</taxon>
        <taxon>Magnoliopsida</taxon>
        <taxon>eudicotyledons</taxon>
        <taxon>Gunneridae</taxon>
        <taxon>Pentapetalae</taxon>
        <taxon>asterids</taxon>
        <taxon>campanulids</taxon>
        <taxon>Apiales</taxon>
        <taxon>Apiaceae</taxon>
        <taxon>Apioideae</taxon>
        <taxon>apioid superclade</taxon>
        <taxon>Apieae</taxon>
        <taxon>Apium</taxon>
    </lineage>
</organism>
<protein>
    <recommendedName>
        <fullName evidence="2">Protein kinase domain-containing protein</fullName>
    </recommendedName>
</protein>
<accession>A0A6L5BB41</accession>
<dbReference type="Gene3D" id="1.10.510.10">
    <property type="entry name" value="Transferase(Phosphotransferase) domain 1"/>
    <property type="match status" value="1"/>
</dbReference>
<evidence type="ECO:0000313" key="3">
    <source>
        <dbReference type="EMBL" id="KAF1002710.1"/>
    </source>
</evidence>
<comment type="caution">
    <text evidence="3">The sequence shown here is derived from an EMBL/GenBank/DDBJ whole genome shotgun (WGS) entry which is preliminary data.</text>
</comment>
<dbReference type="GO" id="GO:0005524">
    <property type="term" value="F:ATP binding"/>
    <property type="evidence" value="ECO:0007669"/>
    <property type="project" value="InterPro"/>
</dbReference>
<dbReference type="SUPFAM" id="SSF56112">
    <property type="entry name" value="Protein kinase-like (PK-like)"/>
    <property type="match status" value="1"/>
</dbReference>
<dbReference type="InterPro" id="IPR051824">
    <property type="entry name" value="LRR_Rcpt-Like_S/T_Kinase"/>
</dbReference>
<dbReference type="GO" id="GO:0016020">
    <property type="term" value="C:membrane"/>
    <property type="evidence" value="ECO:0007669"/>
    <property type="project" value="UniProtKB-SubCell"/>
</dbReference>
<dbReference type="AlphaFoldDB" id="A0A6L5BB41"/>
<dbReference type="GO" id="GO:0004672">
    <property type="term" value="F:protein kinase activity"/>
    <property type="evidence" value="ECO:0007669"/>
    <property type="project" value="InterPro"/>
</dbReference>
<feature type="non-terminal residue" evidence="3">
    <location>
        <position position="1"/>
    </location>
</feature>
<evidence type="ECO:0000259" key="2">
    <source>
        <dbReference type="PROSITE" id="PS50011"/>
    </source>
</evidence>
<keyword evidence="4" id="KW-1185">Reference proteome</keyword>
<feature type="non-terminal residue" evidence="3">
    <location>
        <position position="98"/>
    </location>
</feature>
<sequence>IAHGLAYLHHGCSKPLVHDHLVTSNILLCDDLQPKIANFGLGQAGVGGSLECDMFDFGRALIELLTGQLSSDENLYEVRKLVKEVLGLNVSDSRLRLG</sequence>
<evidence type="ECO:0000313" key="4">
    <source>
        <dbReference type="Proteomes" id="UP000593563"/>
    </source>
</evidence>
<gene>
    <name evidence="3" type="ORF">AG4045_029836</name>
</gene>
<dbReference type="Pfam" id="PF07714">
    <property type="entry name" value="PK_Tyr_Ser-Thr"/>
    <property type="match status" value="1"/>
</dbReference>
<dbReference type="PANTHER" id="PTHR48006:SF10">
    <property type="entry name" value="CALMODULIN-BINDING RECEPTOR KINASE CAMRLK"/>
    <property type="match status" value="1"/>
</dbReference>
<comment type="subcellular location">
    <subcellularLocation>
        <location evidence="1">Membrane</location>
        <topology evidence="1">Single-pass type I membrane protein</topology>
    </subcellularLocation>
</comment>
<dbReference type="PANTHER" id="PTHR48006">
    <property type="entry name" value="LEUCINE-RICH REPEAT-CONTAINING PROTEIN DDB_G0281931-RELATED"/>
    <property type="match status" value="1"/>
</dbReference>
<dbReference type="InterPro" id="IPR001245">
    <property type="entry name" value="Ser-Thr/Tyr_kinase_cat_dom"/>
</dbReference>
<proteinExistence type="predicted"/>
<feature type="domain" description="Protein kinase" evidence="2">
    <location>
        <begin position="1"/>
        <end position="98"/>
    </location>
</feature>
<dbReference type="InterPro" id="IPR000719">
    <property type="entry name" value="Prot_kinase_dom"/>
</dbReference>
<name>A0A6L5BB41_APIGR</name>
<dbReference type="EMBL" id="WRXP01000550">
    <property type="protein sequence ID" value="KAF1002710.1"/>
    <property type="molecule type" value="Genomic_DNA"/>
</dbReference>
<evidence type="ECO:0000256" key="1">
    <source>
        <dbReference type="ARBA" id="ARBA00004479"/>
    </source>
</evidence>
<reference evidence="3" key="1">
    <citation type="submission" date="2020-01" db="EMBL/GenBank/DDBJ databases">
        <title>The Celery Genome Sequence Reveals Sequential Paleo-tetraploidization, Resistance Gene Elimination, Karyotype Evolution, and Functional Innovation in Apiales.</title>
        <authorList>
            <person name="Song X."/>
        </authorList>
    </citation>
    <scope>NUCLEOTIDE SEQUENCE</scope>
    <source>
        <tissue evidence="3">Leaf</tissue>
    </source>
</reference>
<dbReference type="PROSITE" id="PS50011">
    <property type="entry name" value="PROTEIN_KINASE_DOM"/>
    <property type="match status" value="1"/>
</dbReference>
<dbReference type="Proteomes" id="UP000593563">
    <property type="component" value="Unassembled WGS sequence"/>
</dbReference>
<dbReference type="InterPro" id="IPR011009">
    <property type="entry name" value="Kinase-like_dom_sf"/>
</dbReference>